<dbReference type="GeneID" id="111129847"/>
<keyword evidence="4" id="KW-0863">Zinc-finger</keyword>
<name>A0A8B8DWP1_CRAVI</name>
<evidence type="ECO:0000256" key="5">
    <source>
        <dbReference type="ARBA" id="ARBA00022833"/>
    </source>
</evidence>
<dbReference type="OrthoDB" id="447842at2759"/>
<evidence type="ECO:0000313" key="16">
    <source>
        <dbReference type="RefSeq" id="XP_022332038.1"/>
    </source>
</evidence>
<dbReference type="RefSeq" id="XP_022332038.1">
    <property type="nucleotide sequence ID" value="XM_022476330.1"/>
</dbReference>
<feature type="compositionally biased region" description="Low complexity" evidence="13">
    <location>
        <begin position="159"/>
        <end position="173"/>
    </location>
</feature>
<evidence type="ECO:0000256" key="3">
    <source>
        <dbReference type="ARBA" id="ARBA00022723"/>
    </source>
</evidence>
<dbReference type="InterPro" id="IPR052475">
    <property type="entry name" value="Wnt_Signal_Transd_Protein"/>
</dbReference>
<dbReference type="InterPro" id="IPR011011">
    <property type="entry name" value="Znf_FYVE_PHD"/>
</dbReference>
<evidence type="ECO:0000256" key="12">
    <source>
        <dbReference type="ARBA" id="ARBA00093663"/>
    </source>
</evidence>
<dbReference type="InterPro" id="IPR033716">
    <property type="entry name" value="Nudt17_dom"/>
</dbReference>
<dbReference type="CDD" id="cd04694">
    <property type="entry name" value="NUDIX_Nudt17"/>
    <property type="match status" value="1"/>
</dbReference>
<keyword evidence="6" id="KW-0539">Nucleus</keyword>
<organism evidence="15 16">
    <name type="scientific">Crassostrea virginica</name>
    <name type="common">Eastern oyster</name>
    <dbReference type="NCBI Taxonomy" id="6565"/>
    <lineage>
        <taxon>Eukaryota</taxon>
        <taxon>Metazoa</taxon>
        <taxon>Spiralia</taxon>
        <taxon>Lophotrochozoa</taxon>
        <taxon>Mollusca</taxon>
        <taxon>Bivalvia</taxon>
        <taxon>Autobranchia</taxon>
        <taxon>Pteriomorphia</taxon>
        <taxon>Ostreida</taxon>
        <taxon>Ostreoidea</taxon>
        <taxon>Ostreidae</taxon>
        <taxon>Crassostrea</taxon>
    </lineage>
</organism>
<dbReference type="KEGG" id="cvn:111129847"/>
<evidence type="ECO:0000256" key="13">
    <source>
        <dbReference type="SAM" id="MobiDB-lite"/>
    </source>
</evidence>
<dbReference type="GO" id="GO:0008270">
    <property type="term" value="F:zinc ion binding"/>
    <property type="evidence" value="ECO:0007669"/>
    <property type="project" value="UniProtKB-KW"/>
</dbReference>
<dbReference type="Gene3D" id="3.90.79.10">
    <property type="entry name" value="Nucleoside Triphosphate Pyrophosphohydrolase"/>
    <property type="match status" value="1"/>
</dbReference>
<evidence type="ECO:0000256" key="10">
    <source>
        <dbReference type="ARBA" id="ARBA00093415"/>
    </source>
</evidence>
<evidence type="ECO:0000256" key="4">
    <source>
        <dbReference type="ARBA" id="ARBA00022771"/>
    </source>
</evidence>
<comment type="function">
    <text evidence="8">Involved in signal transduction through the Wnt pathway.</text>
</comment>
<evidence type="ECO:0000256" key="9">
    <source>
        <dbReference type="ARBA" id="ARBA00093205"/>
    </source>
</evidence>
<dbReference type="GO" id="GO:0005634">
    <property type="term" value="C:nucleus"/>
    <property type="evidence" value="ECO:0007669"/>
    <property type="project" value="UniProtKB-SubCell"/>
</dbReference>
<dbReference type="InterPro" id="IPR000086">
    <property type="entry name" value="NUDIX_hydrolase_dom"/>
</dbReference>
<reference evidence="16" key="1">
    <citation type="submission" date="2025-08" db="UniProtKB">
        <authorList>
            <consortium name="RefSeq"/>
        </authorList>
    </citation>
    <scope>IDENTIFICATION</scope>
    <source>
        <tissue evidence="16">Whole sample</tissue>
    </source>
</reference>
<comment type="function">
    <text evidence="10">Acts as a decapping enzyme capable of hydrolyzing monomethylated capped RNAs (in vitro). Hydrolyzes monomethylated capped RNA after alpha and beta phosphates to form N(7)-methyl-GDP. Shows low activity towards unmethylated capped RNA.</text>
</comment>
<feature type="region of interest" description="Disordered" evidence="13">
    <location>
        <begin position="1"/>
        <end position="185"/>
    </location>
</feature>
<dbReference type="GO" id="GO:0016055">
    <property type="term" value="P:Wnt signaling pathway"/>
    <property type="evidence" value="ECO:0007669"/>
    <property type="project" value="UniProtKB-KW"/>
</dbReference>
<dbReference type="GO" id="GO:0140933">
    <property type="term" value="F:5'-(N(7)-methylguanosine 5'-triphospho)-[mRNA] hydrolase activity"/>
    <property type="evidence" value="ECO:0007669"/>
    <property type="project" value="UniProtKB-EC"/>
</dbReference>
<dbReference type="Gene3D" id="3.30.40.10">
    <property type="entry name" value="Zinc/RING finger domain, C3HC4 (zinc finger)"/>
    <property type="match status" value="1"/>
</dbReference>
<dbReference type="SUPFAM" id="SSF55811">
    <property type="entry name" value="Nudix"/>
    <property type="match status" value="1"/>
</dbReference>
<dbReference type="AlphaFoldDB" id="A0A8B8DWP1"/>
<evidence type="ECO:0000259" key="14">
    <source>
        <dbReference type="PROSITE" id="PS51462"/>
    </source>
</evidence>
<evidence type="ECO:0000256" key="6">
    <source>
        <dbReference type="ARBA" id="ARBA00023242"/>
    </source>
</evidence>
<dbReference type="CDD" id="cd15637">
    <property type="entry name" value="PHD_dPYGO"/>
    <property type="match status" value="1"/>
</dbReference>
<proteinExistence type="predicted"/>
<evidence type="ECO:0000256" key="1">
    <source>
        <dbReference type="ARBA" id="ARBA00004123"/>
    </source>
</evidence>
<dbReference type="EC" id="3.6.1.62" evidence="7"/>
<dbReference type="InterPro" id="IPR013083">
    <property type="entry name" value="Znf_RING/FYVE/PHD"/>
</dbReference>
<keyword evidence="2" id="KW-0879">Wnt signaling pathway</keyword>
<feature type="compositionally biased region" description="Low complexity" evidence="13">
    <location>
        <begin position="120"/>
        <end position="151"/>
    </location>
</feature>
<feature type="compositionally biased region" description="Low complexity" evidence="13">
    <location>
        <begin position="40"/>
        <end position="92"/>
    </location>
</feature>
<feature type="compositionally biased region" description="Low complexity" evidence="13">
    <location>
        <begin position="99"/>
        <end position="112"/>
    </location>
</feature>
<dbReference type="Pfam" id="PF00293">
    <property type="entry name" value="NUDIX"/>
    <property type="match status" value="1"/>
</dbReference>
<dbReference type="PANTHER" id="PTHR23194:SF16">
    <property type="entry name" value="PROTEIN PYGOPUS"/>
    <property type="match status" value="1"/>
</dbReference>
<keyword evidence="15" id="KW-1185">Reference proteome</keyword>
<accession>A0A8B8DWP1</accession>
<protein>
    <recommendedName>
        <fullName evidence="11">m7GpppN-mRNA hydrolase NUDT17</fullName>
        <ecNumber evidence="7">3.6.1.62</ecNumber>
    </recommendedName>
    <alternativeName>
        <fullName evidence="12">Nucleoside diphosphate-linked moiety X motif 17</fullName>
    </alternativeName>
</protein>
<comment type="catalytic activity">
    <reaction evidence="9">
        <text>a 5'-end (N(7)-methyl 5'-triphosphoguanosine)-ribonucleoside in mRNA + H2O = N(7)-methyl-GDP + a 5'-end phospho-ribonucleoside in mRNA + 2 H(+)</text>
        <dbReference type="Rhea" id="RHEA:67484"/>
        <dbReference type="Rhea" id="RHEA-COMP:15692"/>
        <dbReference type="Rhea" id="RHEA-COMP:17167"/>
        <dbReference type="ChEBI" id="CHEBI:15377"/>
        <dbReference type="ChEBI" id="CHEBI:15378"/>
        <dbReference type="ChEBI" id="CHEBI:63714"/>
        <dbReference type="ChEBI" id="CHEBI:138282"/>
        <dbReference type="ChEBI" id="CHEBI:156461"/>
        <dbReference type="EC" id="3.6.1.62"/>
    </reaction>
</comment>
<evidence type="ECO:0000256" key="7">
    <source>
        <dbReference type="ARBA" id="ARBA00026102"/>
    </source>
</evidence>
<dbReference type="FunFam" id="3.30.40.10:FF:000107">
    <property type="entry name" value="pygopus homolog 1"/>
    <property type="match status" value="1"/>
</dbReference>
<evidence type="ECO:0000256" key="11">
    <source>
        <dbReference type="ARBA" id="ARBA00093621"/>
    </source>
</evidence>
<dbReference type="PANTHER" id="PTHR23194">
    <property type="entry name" value="PYGOPUS"/>
    <property type="match status" value="1"/>
</dbReference>
<dbReference type="PROSITE" id="PS51462">
    <property type="entry name" value="NUDIX"/>
    <property type="match status" value="1"/>
</dbReference>
<sequence length="538" mass="57613">MRQMQNHSGHPMSMMGPGGPGNGPPMSGPPMSMAGGGPMMTGPPMSGVGPMSVSGPSMMSGPGGPPMSMMSGPGNGPPMSMMSGPGNGPMHMGPGGPANGPMHMMAQGNGPMSMGGPGNGPMQMQMSGPNGPMQMGGPNGPMQMAGPNGQMQMGGPGGNMPDPRSTHQMSSPRGGSGPMHMGPGGPQSMGKIYPPNQSMVFNPANPNAPPIYPCGVCHKEVHENDQAILCESGCNFWFHRMCAGLTEPAFIMLTQEVYAEWSVIDHFGTIGKNMTEVNAFLNDNKLIVTNDWSKGQPVKLKRPSFCPITNLTSPIRDNLPDDTKGRGIDTGVALILESTDGKVLLTRRAKTLRTFPCVWVPPGGHLEENETFINAGLRECYEETGLQLTPQHFLSEDIKVLALWESVYPTKLTLGPPKRHHIVVYLYGKLKPGLDANTMNKQLQLEPSETDACAWFDRELVKRITEANEEQAAEHGHKHDKSKGTDEYIRGHVIDKDRQLEGDIPLGPLLAVSGAERDHERVSTGTKFALEEWLSAQN</sequence>
<evidence type="ECO:0000256" key="8">
    <source>
        <dbReference type="ARBA" id="ARBA00037400"/>
    </source>
</evidence>
<comment type="subcellular location">
    <subcellularLocation>
        <location evidence="1">Nucleus</location>
    </subcellularLocation>
</comment>
<dbReference type="SUPFAM" id="SSF57903">
    <property type="entry name" value="FYVE/PHD zinc finger"/>
    <property type="match status" value="1"/>
</dbReference>
<dbReference type="Proteomes" id="UP000694844">
    <property type="component" value="Chromosome 4"/>
</dbReference>
<evidence type="ECO:0000256" key="2">
    <source>
        <dbReference type="ARBA" id="ARBA00022687"/>
    </source>
</evidence>
<gene>
    <name evidence="16" type="primary">LOC111129847</name>
</gene>
<keyword evidence="5" id="KW-0862">Zinc</keyword>
<evidence type="ECO:0000313" key="15">
    <source>
        <dbReference type="Proteomes" id="UP000694844"/>
    </source>
</evidence>
<feature type="compositionally biased region" description="Gly residues" evidence="13">
    <location>
        <begin position="174"/>
        <end position="185"/>
    </location>
</feature>
<feature type="domain" description="Nudix hydrolase" evidence="14">
    <location>
        <begin position="325"/>
        <end position="478"/>
    </location>
</feature>
<dbReference type="InterPro" id="IPR015797">
    <property type="entry name" value="NUDIX_hydrolase-like_dom_sf"/>
</dbReference>
<keyword evidence="3" id="KW-0479">Metal-binding</keyword>